<reference evidence="1 2" key="1">
    <citation type="submission" date="2012-11" db="EMBL/GenBank/DDBJ databases">
        <authorList>
            <person name="Huguet-Tapia J.C."/>
            <person name="Durkin A.S."/>
            <person name="Pettis G.S."/>
            <person name="Badger J.H."/>
        </authorList>
    </citation>
    <scope>NUCLEOTIDE SEQUENCE [LARGE SCALE GENOMIC DNA]</scope>
    <source>
        <strain evidence="1 2">91-03</strain>
    </source>
</reference>
<dbReference type="Proteomes" id="UP000010411">
    <property type="component" value="Unassembled WGS sequence"/>
</dbReference>
<sequence length="105" mass="11093">MAPEQVLTDRRTAPSRGRPTAWAIGPGIWRIETGDARAGVTHYSMVTGGPVRTGGSAEAVRVGQRRLHHVAETPVADKVPTRTAPPRRSGTACIRSAICVFPAPG</sequence>
<name>L1KWS2_9ACTN</name>
<comment type="caution">
    <text evidence="1">The sequence shown here is derived from an EMBL/GenBank/DDBJ whole genome shotgun (WGS) entry which is preliminary data.</text>
</comment>
<evidence type="ECO:0000313" key="1">
    <source>
        <dbReference type="EMBL" id="EKX64925.1"/>
    </source>
</evidence>
<dbReference type="PATRIC" id="fig|698759.3.peg.4440"/>
<evidence type="ECO:0000313" key="2">
    <source>
        <dbReference type="Proteomes" id="UP000010411"/>
    </source>
</evidence>
<gene>
    <name evidence="1" type="ORF">STRIP9103_09558</name>
</gene>
<keyword evidence="2" id="KW-1185">Reference proteome</keyword>
<accession>L1KWS2</accession>
<proteinExistence type="predicted"/>
<protein>
    <submittedName>
        <fullName evidence="1">Uncharacterized protein</fullName>
    </submittedName>
</protein>
<dbReference type="EMBL" id="AEJC01000332">
    <property type="protein sequence ID" value="EKX64925.1"/>
    <property type="molecule type" value="Genomic_DNA"/>
</dbReference>
<organism evidence="1 2">
    <name type="scientific">Streptomyces ipomoeae 91-03</name>
    <dbReference type="NCBI Taxonomy" id="698759"/>
    <lineage>
        <taxon>Bacteria</taxon>
        <taxon>Bacillati</taxon>
        <taxon>Actinomycetota</taxon>
        <taxon>Actinomycetes</taxon>
        <taxon>Kitasatosporales</taxon>
        <taxon>Streptomycetaceae</taxon>
        <taxon>Streptomyces</taxon>
    </lineage>
</organism>
<dbReference type="AlphaFoldDB" id="L1KWS2"/>